<dbReference type="STRING" id="74649.A0A2P6QEE7"/>
<dbReference type="Proteomes" id="UP000238479">
    <property type="component" value="Chromosome 5"/>
</dbReference>
<feature type="domain" description="At1g61320/AtMIF1 LRR" evidence="1">
    <location>
        <begin position="30"/>
        <end position="354"/>
    </location>
</feature>
<dbReference type="InterPro" id="IPR053772">
    <property type="entry name" value="At1g61320/At1g61330-like"/>
</dbReference>
<keyword evidence="3" id="KW-1185">Reference proteome</keyword>
<reference evidence="2 3" key="1">
    <citation type="journal article" date="2018" name="Nat. Genet.">
        <title>The Rosa genome provides new insights in the design of modern roses.</title>
        <authorList>
            <person name="Bendahmane M."/>
        </authorList>
    </citation>
    <scope>NUCLEOTIDE SEQUENCE [LARGE SCALE GENOMIC DNA]</scope>
    <source>
        <strain evidence="3">cv. Old Blush</strain>
    </source>
</reference>
<dbReference type="Gene3D" id="3.80.10.10">
    <property type="entry name" value="Ribonuclease Inhibitor"/>
    <property type="match status" value="1"/>
</dbReference>
<dbReference type="PANTHER" id="PTHR34145:SF28">
    <property type="entry name" value="F-BOX DOMAIN-CONTAINING PROTEIN"/>
    <property type="match status" value="1"/>
</dbReference>
<dbReference type="InterPro" id="IPR055357">
    <property type="entry name" value="LRR_At1g61320_AtMIF1"/>
</dbReference>
<evidence type="ECO:0000313" key="2">
    <source>
        <dbReference type="EMBL" id="PRQ32541.1"/>
    </source>
</evidence>
<proteinExistence type="predicted"/>
<dbReference type="InterPro" id="IPR032675">
    <property type="entry name" value="LRR_dom_sf"/>
</dbReference>
<protein>
    <submittedName>
        <fullName evidence="2">Putative FBD domain, leucine-rich repeat domain, L domain-containing protein</fullName>
    </submittedName>
</protein>
<dbReference type="OMA" id="VISERCC"/>
<dbReference type="Gramene" id="PRQ32541">
    <property type="protein sequence ID" value="PRQ32541"/>
    <property type="gene ID" value="RchiOBHm_Chr5g0047501"/>
</dbReference>
<organism evidence="2 3">
    <name type="scientific">Rosa chinensis</name>
    <name type="common">China rose</name>
    <dbReference type="NCBI Taxonomy" id="74649"/>
    <lineage>
        <taxon>Eukaryota</taxon>
        <taxon>Viridiplantae</taxon>
        <taxon>Streptophyta</taxon>
        <taxon>Embryophyta</taxon>
        <taxon>Tracheophyta</taxon>
        <taxon>Spermatophyta</taxon>
        <taxon>Magnoliopsida</taxon>
        <taxon>eudicotyledons</taxon>
        <taxon>Gunneridae</taxon>
        <taxon>Pentapetalae</taxon>
        <taxon>rosids</taxon>
        <taxon>fabids</taxon>
        <taxon>Rosales</taxon>
        <taxon>Rosaceae</taxon>
        <taxon>Rosoideae</taxon>
        <taxon>Rosoideae incertae sedis</taxon>
        <taxon>Rosa</taxon>
    </lineage>
</organism>
<dbReference type="AlphaFoldDB" id="A0A2P6QEE7"/>
<dbReference type="Pfam" id="PF23622">
    <property type="entry name" value="LRR_At1g61320_AtMIF1"/>
    <property type="match status" value="1"/>
</dbReference>
<accession>A0A2P6QEE7</accession>
<evidence type="ECO:0000313" key="3">
    <source>
        <dbReference type="Proteomes" id="UP000238479"/>
    </source>
</evidence>
<dbReference type="OrthoDB" id="1932213at2759"/>
<name>A0A2P6QEE7_ROSCH</name>
<dbReference type="SUPFAM" id="SSF52047">
    <property type="entry name" value="RNI-like"/>
    <property type="match status" value="1"/>
</dbReference>
<dbReference type="PANTHER" id="PTHR34145">
    <property type="entry name" value="OS02G0105600 PROTEIN"/>
    <property type="match status" value="1"/>
</dbReference>
<comment type="caution">
    <text evidence="2">The sequence shown here is derived from an EMBL/GenBank/DDBJ whole genome shotgun (WGS) entry which is preliminary data.</text>
</comment>
<sequence length="423" mass="48342">MNLEISIHRFGQYEREAFVGCVNKFLKLYHGKEVDSFKVSFPLDGVYAADLDEWIHFAIRKGAQVLDLQLLCCGLLETNNFYVFPHWLLPGSLKHLSLLRCVLGPPLDFGTFNELRTLSLNNVIIDEKFVAHLSSVCLCLKRLTLKECSVGSCLILGAPLLCLTELKVLQCIDLAKLEIHCKNITSLEYEGLAETYYMKTKWLARIFWSDRSFNDSSLHALTQLASCPGLECLHLRLWFSGEEIPENIQTFTNLKQLHLDLFSPHLNVCGVLIIIKAAPMLEEFVLTVRASIHNEVRSIRRKMSILSRFSHLCLRKVKIHGFQGRWYEIELAICILKIAKKMEIMVIDPIGKYYAGGGEWKDMNDSRYSYEAVVQVKEAVGEAREDGEAVEVDEKKAEAVDEMGDEDGWEERGRAFVQKIYVR</sequence>
<gene>
    <name evidence="2" type="ORF">RchiOBHm_Chr5g0047501</name>
</gene>
<dbReference type="EMBL" id="PDCK01000043">
    <property type="protein sequence ID" value="PRQ32541.1"/>
    <property type="molecule type" value="Genomic_DNA"/>
</dbReference>
<evidence type="ECO:0000259" key="1">
    <source>
        <dbReference type="Pfam" id="PF23622"/>
    </source>
</evidence>